<comment type="caution">
    <text evidence="1">The sequence shown here is derived from an EMBL/GenBank/DDBJ whole genome shotgun (WGS) entry which is preliminary data.</text>
</comment>
<sequence length="248" mass="28785">MSPYCLKIVVTEGREIEDIVHLRVEVEITNPIEIQEGDDEEIPLVRDDVEPNIVDADIVDADLVDANFNQDNNDENDEDVVVVPQNQPQPRIGDIILNDVQPPLTYRQKRIAQQALRNVRKRRPPRGLKLLREREQNPNVKPFAKITLDIERVVGKNANRFIGTGLGWIKRRRQDCWIKSRHKDRSWDPNAAAKYEEFKELHMSQIEKEGADNLSFKEADLLVIKEKPGYHRGLVHNLLEKVEENLLR</sequence>
<keyword evidence="2" id="KW-1185">Reference proteome</keyword>
<evidence type="ECO:0000313" key="1">
    <source>
        <dbReference type="EMBL" id="KAJ8436108.1"/>
    </source>
</evidence>
<dbReference type="AlphaFoldDB" id="A0A9Q1QBH8"/>
<proteinExistence type="predicted"/>
<accession>A0A9Q1QBH8</accession>
<dbReference type="EMBL" id="JAKOGI010000365">
    <property type="protein sequence ID" value="KAJ8436108.1"/>
    <property type="molecule type" value="Genomic_DNA"/>
</dbReference>
<evidence type="ECO:0000313" key="2">
    <source>
        <dbReference type="Proteomes" id="UP001153076"/>
    </source>
</evidence>
<organism evidence="1 2">
    <name type="scientific">Carnegiea gigantea</name>
    <dbReference type="NCBI Taxonomy" id="171969"/>
    <lineage>
        <taxon>Eukaryota</taxon>
        <taxon>Viridiplantae</taxon>
        <taxon>Streptophyta</taxon>
        <taxon>Embryophyta</taxon>
        <taxon>Tracheophyta</taxon>
        <taxon>Spermatophyta</taxon>
        <taxon>Magnoliopsida</taxon>
        <taxon>eudicotyledons</taxon>
        <taxon>Gunneridae</taxon>
        <taxon>Pentapetalae</taxon>
        <taxon>Caryophyllales</taxon>
        <taxon>Cactineae</taxon>
        <taxon>Cactaceae</taxon>
        <taxon>Cactoideae</taxon>
        <taxon>Echinocereeae</taxon>
        <taxon>Carnegiea</taxon>
    </lineage>
</organism>
<reference evidence="1" key="1">
    <citation type="submission" date="2022-04" db="EMBL/GenBank/DDBJ databases">
        <title>Carnegiea gigantea Genome sequencing and assembly v2.</title>
        <authorList>
            <person name="Copetti D."/>
            <person name="Sanderson M.J."/>
            <person name="Burquez A."/>
            <person name="Wojciechowski M.F."/>
        </authorList>
    </citation>
    <scope>NUCLEOTIDE SEQUENCE</scope>
    <source>
        <strain evidence="1">SGP5-SGP5p</strain>
        <tissue evidence="1">Aerial part</tissue>
    </source>
</reference>
<name>A0A9Q1QBH8_9CARY</name>
<dbReference type="Proteomes" id="UP001153076">
    <property type="component" value="Unassembled WGS sequence"/>
</dbReference>
<protein>
    <submittedName>
        <fullName evidence="1">Uncharacterized protein</fullName>
    </submittedName>
</protein>
<gene>
    <name evidence="1" type="ORF">Cgig2_017091</name>
</gene>